<dbReference type="AlphaFoldDB" id="A0A0C2WD08"/>
<dbReference type="EMBL" id="KN818740">
    <property type="protein sequence ID" value="KIL54456.1"/>
    <property type="molecule type" value="Genomic_DNA"/>
</dbReference>
<keyword evidence="3" id="KW-1185">Reference proteome</keyword>
<feature type="compositionally biased region" description="Basic and acidic residues" evidence="1">
    <location>
        <begin position="213"/>
        <end position="226"/>
    </location>
</feature>
<gene>
    <name evidence="2" type="ORF">M378DRAFT_18861</name>
</gene>
<evidence type="ECO:0000313" key="3">
    <source>
        <dbReference type="Proteomes" id="UP000054549"/>
    </source>
</evidence>
<name>A0A0C2WD08_AMAMK</name>
<evidence type="ECO:0000313" key="2">
    <source>
        <dbReference type="EMBL" id="KIL54456.1"/>
    </source>
</evidence>
<evidence type="ECO:0000256" key="1">
    <source>
        <dbReference type="SAM" id="MobiDB-lite"/>
    </source>
</evidence>
<feature type="compositionally biased region" description="Basic residues" evidence="1">
    <location>
        <begin position="203"/>
        <end position="212"/>
    </location>
</feature>
<feature type="compositionally biased region" description="Pro residues" evidence="1">
    <location>
        <begin position="142"/>
        <end position="151"/>
    </location>
</feature>
<feature type="region of interest" description="Disordered" evidence="1">
    <location>
        <begin position="121"/>
        <end position="232"/>
    </location>
</feature>
<dbReference type="InParanoid" id="A0A0C2WD08"/>
<reference evidence="2 3" key="1">
    <citation type="submission" date="2014-04" db="EMBL/GenBank/DDBJ databases">
        <title>Evolutionary Origins and Diversification of the Mycorrhizal Mutualists.</title>
        <authorList>
            <consortium name="DOE Joint Genome Institute"/>
            <consortium name="Mycorrhizal Genomics Consortium"/>
            <person name="Kohler A."/>
            <person name="Kuo A."/>
            <person name="Nagy L.G."/>
            <person name="Floudas D."/>
            <person name="Copeland A."/>
            <person name="Barry K.W."/>
            <person name="Cichocki N."/>
            <person name="Veneault-Fourrey C."/>
            <person name="LaButti K."/>
            <person name="Lindquist E.A."/>
            <person name="Lipzen A."/>
            <person name="Lundell T."/>
            <person name="Morin E."/>
            <person name="Murat C."/>
            <person name="Riley R."/>
            <person name="Ohm R."/>
            <person name="Sun H."/>
            <person name="Tunlid A."/>
            <person name="Henrissat B."/>
            <person name="Grigoriev I.V."/>
            <person name="Hibbett D.S."/>
            <person name="Martin F."/>
        </authorList>
    </citation>
    <scope>NUCLEOTIDE SEQUENCE [LARGE SCALE GENOMIC DNA]</scope>
    <source>
        <strain evidence="2 3">Koide BX008</strain>
    </source>
</reference>
<proteinExistence type="predicted"/>
<protein>
    <submittedName>
        <fullName evidence="2">Uncharacterized protein</fullName>
    </submittedName>
</protein>
<sequence length="245" mass="28479">MGEEVSRYRINLLVDLALRLLQNGVELVLYESLRKIDWDQDHCFEYVRKDQDRAHLARPFLSSADAVLQRCSKLQVRLERETRALTAILPLPLAFNETPKLEWSEECYLDDAVQRLGHLASPSSLLPDAPITTTPELTYPTFPGPPIPPITPEIQRKRDQRRRRRNQTAKKPTPPSPSPGPSRQVARRTQGRPERRYQGRGRTPSHHYRRHNHLDIRSDERPHPDDGFFEADNYVEGYDDLVDYD</sequence>
<accession>A0A0C2WD08</accession>
<dbReference type="HOGENOM" id="CLU_057535_0_0_1"/>
<feature type="compositionally biased region" description="Basic residues" evidence="1">
    <location>
        <begin position="158"/>
        <end position="168"/>
    </location>
</feature>
<organism evidence="2 3">
    <name type="scientific">Amanita muscaria (strain Koide BX008)</name>
    <dbReference type="NCBI Taxonomy" id="946122"/>
    <lineage>
        <taxon>Eukaryota</taxon>
        <taxon>Fungi</taxon>
        <taxon>Dikarya</taxon>
        <taxon>Basidiomycota</taxon>
        <taxon>Agaricomycotina</taxon>
        <taxon>Agaricomycetes</taxon>
        <taxon>Agaricomycetidae</taxon>
        <taxon>Agaricales</taxon>
        <taxon>Pluteineae</taxon>
        <taxon>Amanitaceae</taxon>
        <taxon>Amanita</taxon>
    </lineage>
</organism>
<dbReference type="Proteomes" id="UP000054549">
    <property type="component" value="Unassembled WGS sequence"/>
</dbReference>